<evidence type="ECO:0000256" key="2">
    <source>
        <dbReference type="ARBA" id="ARBA00004584"/>
    </source>
</evidence>
<keyword evidence="6" id="KW-0539">Nucleus</keyword>
<evidence type="ECO:0000313" key="11">
    <source>
        <dbReference type="Proteomes" id="UP000887568"/>
    </source>
</evidence>
<dbReference type="GO" id="GO:0005634">
    <property type="term" value="C:nucleus"/>
    <property type="evidence" value="ECO:0007669"/>
    <property type="project" value="UniProtKB-SubCell"/>
</dbReference>
<keyword evidence="5" id="KW-0158">Chromosome</keyword>
<keyword evidence="7" id="KW-0137">Centromere</keyword>
<feature type="coiled-coil region" evidence="8">
    <location>
        <begin position="259"/>
        <end position="314"/>
    </location>
</feature>
<dbReference type="RefSeq" id="XP_038059222.1">
    <property type="nucleotide sequence ID" value="XM_038203294.1"/>
</dbReference>
<dbReference type="OMA" id="YSAIHAK"/>
<feature type="compositionally biased region" description="Low complexity" evidence="9">
    <location>
        <begin position="64"/>
        <end position="74"/>
    </location>
</feature>
<keyword evidence="8" id="KW-0175">Coiled coil</keyword>
<comment type="subcellular location">
    <subcellularLocation>
        <location evidence="2">Chromosome</location>
        <location evidence="2">Centromere</location>
    </subcellularLocation>
    <subcellularLocation>
        <location evidence="1">Nucleus</location>
    </subcellularLocation>
</comment>
<evidence type="ECO:0000313" key="10">
    <source>
        <dbReference type="EnsemblMetazoa" id="XP_038059222.1"/>
    </source>
</evidence>
<proteinExistence type="inferred from homology"/>
<feature type="compositionally biased region" description="Basic residues" evidence="9">
    <location>
        <begin position="109"/>
        <end position="118"/>
    </location>
</feature>
<organism evidence="10 11">
    <name type="scientific">Patiria miniata</name>
    <name type="common">Bat star</name>
    <name type="synonym">Asterina miniata</name>
    <dbReference type="NCBI Taxonomy" id="46514"/>
    <lineage>
        <taxon>Eukaryota</taxon>
        <taxon>Metazoa</taxon>
        <taxon>Echinodermata</taxon>
        <taxon>Eleutherozoa</taxon>
        <taxon>Asterozoa</taxon>
        <taxon>Asteroidea</taxon>
        <taxon>Valvatacea</taxon>
        <taxon>Valvatida</taxon>
        <taxon>Asterinidae</taxon>
        <taxon>Patiria</taxon>
    </lineage>
</organism>
<dbReference type="EnsemblMetazoa" id="XM_038203295.1">
    <property type="protein sequence ID" value="XP_038059223.1"/>
    <property type="gene ID" value="LOC119730417"/>
</dbReference>
<dbReference type="GeneID" id="119730417"/>
<feature type="compositionally biased region" description="Polar residues" evidence="9">
    <location>
        <begin position="75"/>
        <end position="84"/>
    </location>
</feature>
<evidence type="ECO:0000256" key="8">
    <source>
        <dbReference type="SAM" id="Coils"/>
    </source>
</evidence>
<feature type="region of interest" description="Disordered" evidence="9">
    <location>
        <begin position="1"/>
        <end position="175"/>
    </location>
</feature>
<dbReference type="EnsemblMetazoa" id="XM_038203294.1">
    <property type="protein sequence ID" value="XP_038059222.1"/>
    <property type="gene ID" value="LOC119730417"/>
</dbReference>
<evidence type="ECO:0000256" key="9">
    <source>
        <dbReference type="SAM" id="MobiDB-lite"/>
    </source>
</evidence>
<dbReference type="GO" id="GO:0000775">
    <property type="term" value="C:chromosome, centromeric region"/>
    <property type="evidence" value="ECO:0007669"/>
    <property type="project" value="UniProtKB-SubCell"/>
</dbReference>
<evidence type="ECO:0000256" key="4">
    <source>
        <dbReference type="ARBA" id="ARBA00016397"/>
    </source>
</evidence>
<evidence type="ECO:0000256" key="3">
    <source>
        <dbReference type="ARBA" id="ARBA00008191"/>
    </source>
</evidence>
<dbReference type="Proteomes" id="UP000887568">
    <property type="component" value="Unplaced"/>
</dbReference>
<sequence length="398" mass="44269">MPRTAKTKTAAAKPQAKTKAKTKTKTSNAAAKPQAKKGSTSGRKQSKKSSADVAEMLKTLNQKTSDTSSQQSSSGPVTRPTSRGQKTKAPRGSDSTTSPRQGQTTARGGRGRGARSRRGVAERTQDAADDLQEDVRTNRGTAVKRQQKMRGKNQEAIPVASREVSPTKRRRQTDLRNMLDDDDYLERQVSAQSIAKWQTMTKTSQEFLNQIADGAINVILNETSGPAHNDIQDHLNNLKTRLMKSFVSLKVPNRRQPNYREMEKQARILEAGLVETSNQVECLDKEVQLQQELLEQKEEELDKLEAAEHQDHHDNDTENMKKLNPLLQDTRQDVLGLPPLRKSRHGNTSAQFEDVRSSCQQQVVESLRHWSQTQGEGGVVEMTEFLDAVSAVQAALPQ</sequence>
<evidence type="ECO:0000256" key="7">
    <source>
        <dbReference type="ARBA" id="ARBA00023328"/>
    </source>
</evidence>
<dbReference type="RefSeq" id="XP_038059223.1">
    <property type="nucleotide sequence ID" value="XM_038203295.1"/>
</dbReference>
<evidence type="ECO:0000256" key="5">
    <source>
        <dbReference type="ARBA" id="ARBA00022454"/>
    </source>
</evidence>
<dbReference type="AlphaFoldDB" id="A0A914A5T3"/>
<keyword evidence="11" id="KW-1185">Reference proteome</keyword>
<dbReference type="PANTHER" id="PTHR31345">
    <property type="entry name" value="CENTROMERE PROTEIN Q"/>
    <property type="match status" value="1"/>
</dbReference>
<reference evidence="10" key="1">
    <citation type="submission" date="2022-11" db="UniProtKB">
        <authorList>
            <consortium name="EnsemblMetazoa"/>
        </authorList>
    </citation>
    <scope>IDENTIFICATION</scope>
</reference>
<comment type="similarity">
    <text evidence="3">Belongs to the CENP-Q/OKP1 family.</text>
</comment>
<evidence type="ECO:0000256" key="1">
    <source>
        <dbReference type="ARBA" id="ARBA00004123"/>
    </source>
</evidence>
<protein>
    <recommendedName>
        <fullName evidence="4">Centromere protein Q</fullName>
    </recommendedName>
</protein>
<name>A0A914A5T3_PATMI</name>
<accession>A0A914A5T3</accession>
<dbReference type="PANTHER" id="PTHR31345:SF3">
    <property type="entry name" value="CENTROMERE PROTEIN Q"/>
    <property type="match status" value="1"/>
</dbReference>
<evidence type="ECO:0000256" key="6">
    <source>
        <dbReference type="ARBA" id="ARBA00023242"/>
    </source>
</evidence>
<dbReference type="OrthoDB" id="8927710at2759"/>
<dbReference type="InterPro" id="IPR025212">
    <property type="entry name" value="CAD_CENP-Q"/>
</dbReference>